<organism evidence="2 3">
    <name type="scientific">Amycolatopsis saalfeldensis</name>
    <dbReference type="NCBI Taxonomy" id="394193"/>
    <lineage>
        <taxon>Bacteria</taxon>
        <taxon>Bacillati</taxon>
        <taxon>Actinomycetota</taxon>
        <taxon>Actinomycetes</taxon>
        <taxon>Pseudonocardiales</taxon>
        <taxon>Pseudonocardiaceae</taxon>
        <taxon>Amycolatopsis</taxon>
    </lineage>
</organism>
<sequence length="394" mass="37794">MDPVQTLHDFTLNLLGDPAALASFGQDPQAALAAAGLGDISAADVHEVMPLVLDYVPVDNLTSLGHLPQAGDLTGVLADGPQGAIEQLQALTASFGLPAVDAPSLPALPAIGDLPVGDLPVGDLPIGAVPGLPALPALPGATLPAQPGVPAIPALPGVPALPGLGEVQNTVAGVTALAQSPASSFSFGNDLSNGLDSDAVAKAGGLANGAASQVQHLGGDVVGAVEHASPVDVSGLTSQVPDVSGLTSQIPDVTGATAPVGDLAGHLTEAGGGIAGHVSDLAGHLTAPVGHLAGALSPAGLEHAAGSLAHGAQSAVPTPDLGERADSGTDAVHTGTDAGYTGADAVHSGTDAGVGAVHDTVSTVTAPLHDALGGLGLHAGVESQHGGGDLHLSL</sequence>
<dbReference type="InterPro" id="IPR049709">
    <property type="entry name" value="IniB-like_N"/>
</dbReference>
<evidence type="ECO:0000256" key="1">
    <source>
        <dbReference type="SAM" id="MobiDB-lite"/>
    </source>
</evidence>
<dbReference type="RefSeq" id="WP_091622365.1">
    <property type="nucleotide sequence ID" value="NZ_FOEF01000014.1"/>
</dbReference>
<name>A0A1H8YEJ4_9PSEU</name>
<proteinExistence type="predicted"/>
<dbReference type="Proteomes" id="UP000198582">
    <property type="component" value="Unassembled WGS sequence"/>
</dbReference>
<keyword evidence="3" id="KW-1185">Reference proteome</keyword>
<dbReference type="STRING" id="394193.SAMN04489732_114166"/>
<dbReference type="NCBIfam" id="NF038175">
    <property type="entry name" value="IniB_NTERM"/>
    <property type="match status" value="1"/>
</dbReference>
<evidence type="ECO:0000313" key="2">
    <source>
        <dbReference type="EMBL" id="SEP50502.1"/>
    </source>
</evidence>
<dbReference type="OrthoDB" id="3403955at2"/>
<gene>
    <name evidence="2" type="ORF">SAMN04489732_114166</name>
</gene>
<feature type="region of interest" description="Disordered" evidence="1">
    <location>
        <begin position="308"/>
        <end position="336"/>
    </location>
</feature>
<accession>A0A1H8YEJ4</accession>
<protein>
    <submittedName>
        <fullName evidence="2">Uncharacterized protein</fullName>
    </submittedName>
</protein>
<dbReference type="EMBL" id="FOEF01000014">
    <property type="protein sequence ID" value="SEP50502.1"/>
    <property type="molecule type" value="Genomic_DNA"/>
</dbReference>
<evidence type="ECO:0000313" key="3">
    <source>
        <dbReference type="Proteomes" id="UP000198582"/>
    </source>
</evidence>
<dbReference type="AlphaFoldDB" id="A0A1H8YEJ4"/>
<reference evidence="2 3" key="1">
    <citation type="submission" date="2016-10" db="EMBL/GenBank/DDBJ databases">
        <authorList>
            <person name="de Groot N.N."/>
        </authorList>
    </citation>
    <scope>NUCLEOTIDE SEQUENCE [LARGE SCALE GENOMIC DNA]</scope>
    <source>
        <strain evidence="2 3">DSM 44993</strain>
    </source>
</reference>